<accession>A0AAI8VQL9</accession>
<dbReference type="Pfam" id="PF22942">
    <property type="entry name" value="DUF7025"/>
    <property type="match status" value="1"/>
</dbReference>
<dbReference type="Gene3D" id="3.40.50.300">
    <property type="entry name" value="P-loop containing nucleotide triphosphate hydrolases"/>
    <property type="match status" value="1"/>
</dbReference>
<feature type="compositionally biased region" description="Polar residues" evidence="1">
    <location>
        <begin position="1"/>
        <end position="10"/>
    </location>
</feature>
<dbReference type="GO" id="GO:0016887">
    <property type="term" value="F:ATP hydrolysis activity"/>
    <property type="evidence" value="ECO:0007669"/>
    <property type="project" value="InterPro"/>
</dbReference>
<dbReference type="GO" id="GO:0005524">
    <property type="term" value="F:ATP binding"/>
    <property type="evidence" value="ECO:0007669"/>
    <property type="project" value="InterPro"/>
</dbReference>
<dbReference type="InterPro" id="IPR054289">
    <property type="entry name" value="DUF7025"/>
</dbReference>
<evidence type="ECO:0000313" key="4">
    <source>
        <dbReference type="Proteomes" id="UP001295740"/>
    </source>
</evidence>
<dbReference type="SMART" id="SM00382">
    <property type="entry name" value="AAA"/>
    <property type="match status" value="1"/>
</dbReference>
<dbReference type="InterPro" id="IPR003593">
    <property type="entry name" value="AAA+_ATPase"/>
</dbReference>
<sequence length="636" mass="71520">MTKNISQDQAGASGAPSEEEPTGQKCEFKAYHETVKRGVPSSEPISDPFGKLDARDDDSTYALVIRRTFQEKKPKKTTMQINSPHILKAFCEVIKSYAPVPSDFTTSLELKSPFEMLVHHWDDLEAYRYAAASSTTARQHLDLLFEFMAHELKPGRDRALKMIQEGQVAYKDAWVIYRPGEILYTEFSGEPWLLVCRKTAYEESKDDGPYLEVHCEYTCHNGAVVGNAAHAVKMYQRERFPQDNPAGIADLPLCPRRFVKVGEALERRLRVRGEKYLALSDRSTVAYDGPAEWLKEPPFEFYDMSNCKFRGVWLPFTEAGRVVLDRKTFGEEQRMARVAVKIADPKPWLCPPFTLGYSLNRKNWCRFLVDNISDVRWKPSAWDELVLPDAEKLVLQSLVTSHEYSRNPRDHMQQKGKGLVCLLHGTPGSGKTLTAETAAEGTKKALVSTSVGELNRGASILSGSAAFEKELKKCLQYATIWQAVVLLDEADIFLEARKDNSSDRNALVAIFLKELEYFGGIVFLTTNRVESFDHAMKSRIHLSLSYTPPGVDVRKRIWLQCLQAIPKEASAIDAEGAVDGLAEQGLNGREIANAVNTARTMARFEKTPLRMKHVEVVLGVRRAFDDSLKNGGLSLL</sequence>
<keyword evidence="4" id="KW-1185">Reference proteome</keyword>
<protein>
    <submittedName>
        <fullName evidence="3">Uu.00g052810.m01.CDS01</fullName>
    </submittedName>
</protein>
<dbReference type="Proteomes" id="UP001295740">
    <property type="component" value="Unassembled WGS sequence"/>
</dbReference>
<dbReference type="PANTHER" id="PTHR46411">
    <property type="entry name" value="FAMILY ATPASE, PUTATIVE-RELATED"/>
    <property type="match status" value="1"/>
</dbReference>
<dbReference type="InterPro" id="IPR027417">
    <property type="entry name" value="P-loop_NTPase"/>
</dbReference>
<dbReference type="AlphaFoldDB" id="A0AAI8VQL9"/>
<evidence type="ECO:0000256" key="1">
    <source>
        <dbReference type="SAM" id="MobiDB-lite"/>
    </source>
</evidence>
<feature type="domain" description="AAA+ ATPase" evidence="2">
    <location>
        <begin position="417"/>
        <end position="550"/>
    </location>
</feature>
<dbReference type="EMBL" id="CAUWAG010000019">
    <property type="protein sequence ID" value="CAJ2512266.1"/>
    <property type="molecule type" value="Genomic_DNA"/>
</dbReference>
<proteinExistence type="predicted"/>
<name>A0AAI8VQL9_9PEZI</name>
<feature type="region of interest" description="Disordered" evidence="1">
    <location>
        <begin position="1"/>
        <end position="25"/>
    </location>
</feature>
<dbReference type="PANTHER" id="PTHR46411:SF3">
    <property type="entry name" value="AAA+ ATPASE DOMAIN-CONTAINING PROTEIN"/>
    <property type="match status" value="1"/>
</dbReference>
<comment type="caution">
    <text evidence="3">The sequence shown here is derived from an EMBL/GenBank/DDBJ whole genome shotgun (WGS) entry which is preliminary data.</text>
</comment>
<dbReference type="SUPFAM" id="SSF52540">
    <property type="entry name" value="P-loop containing nucleoside triphosphate hydrolases"/>
    <property type="match status" value="1"/>
</dbReference>
<dbReference type="InterPro" id="IPR003959">
    <property type="entry name" value="ATPase_AAA_core"/>
</dbReference>
<gene>
    <name evidence="3" type="ORF">KHLLAP_LOCUS12734</name>
</gene>
<evidence type="ECO:0000259" key="2">
    <source>
        <dbReference type="SMART" id="SM00382"/>
    </source>
</evidence>
<evidence type="ECO:0000313" key="3">
    <source>
        <dbReference type="EMBL" id="CAJ2512266.1"/>
    </source>
</evidence>
<dbReference type="Pfam" id="PF00004">
    <property type="entry name" value="AAA"/>
    <property type="match status" value="1"/>
</dbReference>
<organism evidence="3 4">
    <name type="scientific">Anthostomella pinea</name>
    <dbReference type="NCBI Taxonomy" id="933095"/>
    <lineage>
        <taxon>Eukaryota</taxon>
        <taxon>Fungi</taxon>
        <taxon>Dikarya</taxon>
        <taxon>Ascomycota</taxon>
        <taxon>Pezizomycotina</taxon>
        <taxon>Sordariomycetes</taxon>
        <taxon>Xylariomycetidae</taxon>
        <taxon>Xylariales</taxon>
        <taxon>Xylariaceae</taxon>
        <taxon>Anthostomella</taxon>
    </lineage>
</organism>
<reference evidence="3" key="1">
    <citation type="submission" date="2023-10" db="EMBL/GenBank/DDBJ databases">
        <authorList>
            <person name="Hackl T."/>
        </authorList>
    </citation>
    <scope>NUCLEOTIDE SEQUENCE</scope>
</reference>